<dbReference type="Pfam" id="PF20935">
    <property type="entry name" value="DUF6847"/>
    <property type="match status" value="1"/>
</dbReference>
<sequence>MKLAEALIERSDLQKRLSLLEGRLKRSSRVQEGDEPPESPRYLLTELDVLSKSLEDLIRRINRTNVLTAINRESLADLIVRRDGIAKKKGILMNVIESASVTPERYSQAEVRYLNTISVPDLQKQFDALAREYRLLDTQIQRQNWITELLE</sequence>
<evidence type="ECO:0008006" key="3">
    <source>
        <dbReference type="Google" id="ProtNLM"/>
    </source>
</evidence>
<name>A0A833H055_9LEPT</name>
<gene>
    <name evidence="1" type="ORF">F9K24_13780</name>
</gene>
<dbReference type="AlphaFoldDB" id="A0A833H055"/>
<reference evidence="1 2" key="1">
    <citation type="submission" date="2019-10" db="EMBL/GenBank/DDBJ databases">
        <title>Extracellular Electron Transfer in a Candidatus Methanoperedens spp. Enrichment Culture.</title>
        <authorList>
            <person name="Berger S."/>
            <person name="Rangel Shaw D."/>
            <person name="Berben T."/>
            <person name="In 'T Zandt M."/>
            <person name="Frank J."/>
            <person name="Reimann J."/>
            <person name="Jetten M.S.M."/>
            <person name="Welte C.U."/>
        </authorList>
    </citation>
    <scope>NUCLEOTIDE SEQUENCE [LARGE SCALE GENOMIC DNA]</scope>
    <source>
        <strain evidence="1">SB12</strain>
    </source>
</reference>
<dbReference type="Proteomes" id="UP000460298">
    <property type="component" value="Unassembled WGS sequence"/>
</dbReference>
<dbReference type="CDD" id="cd12208">
    <property type="entry name" value="DIP1984-like"/>
    <property type="match status" value="1"/>
</dbReference>
<comment type="caution">
    <text evidence="1">The sequence shown here is derived from an EMBL/GenBank/DDBJ whole genome shotgun (WGS) entry which is preliminary data.</text>
</comment>
<organism evidence="1 2">
    <name type="scientific">Leptonema illini</name>
    <dbReference type="NCBI Taxonomy" id="183"/>
    <lineage>
        <taxon>Bacteria</taxon>
        <taxon>Pseudomonadati</taxon>
        <taxon>Spirochaetota</taxon>
        <taxon>Spirochaetia</taxon>
        <taxon>Leptospirales</taxon>
        <taxon>Leptospiraceae</taxon>
        <taxon>Leptonema</taxon>
    </lineage>
</organism>
<proteinExistence type="predicted"/>
<dbReference type="NCBIfam" id="NF038048">
    <property type="entry name" value="DIP1984_fam"/>
    <property type="match status" value="1"/>
</dbReference>
<dbReference type="EMBL" id="WBUI01000014">
    <property type="protein sequence ID" value="KAB2931308.1"/>
    <property type="molecule type" value="Genomic_DNA"/>
</dbReference>
<dbReference type="Gene3D" id="6.10.320.10">
    <property type="match status" value="1"/>
</dbReference>
<evidence type="ECO:0000313" key="1">
    <source>
        <dbReference type="EMBL" id="KAB2931308.1"/>
    </source>
</evidence>
<protein>
    <recommendedName>
        <fullName evidence="3">Septicolysin</fullName>
    </recommendedName>
</protein>
<evidence type="ECO:0000313" key="2">
    <source>
        <dbReference type="Proteomes" id="UP000460298"/>
    </source>
</evidence>
<accession>A0A833H055</accession>
<dbReference type="InterPro" id="IPR047741">
    <property type="entry name" value="DIP1984-like"/>
</dbReference>